<organism evidence="3 4">
    <name type="scientific">Hyphomicrobium facile</name>
    <dbReference type="NCBI Taxonomy" id="51670"/>
    <lineage>
        <taxon>Bacteria</taxon>
        <taxon>Pseudomonadati</taxon>
        <taxon>Pseudomonadota</taxon>
        <taxon>Alphaproteobacteria</taxon>
        <taxon>Hyphomicrobiales</taxon>
        <taxon>Hyphomicrobiaceae</taxon>
        <taxon>Hyphomicrobium</taxon>
    </lineage>
</organism>
<feature type="compositionally biased region" description="Basic and acidic residues" evidence="1">
    <location>
        <begin position="50"/>
        <end position="64"/>
    </location>
</feature>
<feature type="compositionally biased region" description="Polar residues" evidence="1">
    <location>
        <begin position="37"/>
        <end position="46"/>
    </location>
</feature>
<reference evidence="4" key="1">
    <citation type="submission" date="2016-10" db="EMBL/GenBank/DDBJ databases">
        <authorList>
            <person name="Varghese N."/>
            <person name="Submissions S."/>
        </authorList>
    </citation>
    <scope>NUCLEOTIDE SEQUENCE [LARGE SCALE GENOMIC DNA]</scope>
    <source>
        <strain evidence="4">DSM 1565</strain>
    </source>
</reference>
<dbReference type="AlphaFoldDB" id="A0A1I7NR09"/>
<name>A0A1I7NR09_9HYPH</name>
<evidence type="ECO:0000313" key="4">
    <source>
        <dbReference type="Proteomes" id="UP000199423"/>
    </source>
</evidence>
<feature type="region of interest" description="Disordered" evidence="1">
    <location>
        <begin position="29"/>
        <end position="94"/>
    </location>
</feature>
<dbReference type="EMBL" id="FPCH01000003">
    <property type="protein sequence ID" value="SFV37063.1"/>
    <property type="molecule type" value="Genomic_DNA"/>
</dbReference>
<sequence>MSMNKMLSFAVISSVMALSVLPVRAESVKNLERDQIDNSTKTNVDASASRGDDKSVVNQERDQIRNTVQPNVDPGASKGQDPSIVDQERAQIPH</sequence>
<keyword evidence="4" id="KW-1185">Reference proteome</keyword>
<feature type="signal peptide" evidence="2">
    <location>
        <begin position="1"/>
        <end position="25"/>
    </location>
</feature>
<gene>
    <name evidence="3" type="ORF">SAMN04488557_2973</name>
</gene>
<evidence type="ECO:0000313" key="3">
    <source>
        <dbReference type="EMBL" id="SFV37063.1"/>
    </source>
</evidence>
<accession>A0A1I7NR09</accession>
<proteinExistence type="predicted"/>
<evidence type="ECO:0000256" key="2">
    <source>
        <dbReference type="SAM" id="SignalP"/>
    </source>
</evidence>
<feature type="chain" id="PRO_5011516693" evidence="2">
    <location>
        <begin position="26"/>
        <end position="94"/>
    </location>
</feature>
<evidence type="ECO:0000256" key="1">
    <source>
        <dbReference type="SAM" id="MobiDB-lite"/>
    </source>
</evidence>
<dbReference type="RefSeq" id="WP_143117839.1">
    <property type="nucleotide sequence ID" value="NZ_FPCH01000003.1"/>
</dbReference>
<protein>
    <submittedName>
        <fullName evidence="3">Uncharacterized protein</fullName>
    </submittedName>
</protein>
<keyword evidence="2" id="KW-0732">Signal</keyword>
<dbReference type="Proteomes" id="UP000199423">
    <property type="component" value="Unassembled WGS sequence"/>
</dbReference>